<feature type="region of interest" description="Disordered" evidence="1">
    <location>
        <begin position="84"/>
        <end position="103"/>
    </location>
</feature>
<comment type="caution">
    <text evidence="2">The sequence shown here is derived from an EMBL/GenBank/DDBJ whole genome shotgun (WGS) entry which is preliminary data.</text>
</comment>
<sequence>MNKAKISVIALQRTACQQLIHRSKAIAKLLYKHLNVNQSRTNQYQVENVGRHAENHDLKPNAYASYSQTRSRTYGFQEPLAAMRTNSLSKEPTHTLSSKISDTEQKDPRLFNLTVEV</sequence>
<evidence type="ECO:0000256" key="1">
    <source>
        <dbReference type="SAM" id="MobiDB-lite"/>
    </source>
</evidence>
<dbReference type="EMBL" id="SNRW01004655">
    <property type="protein sequence ID" value="KAA6386779.1"/>
    <property type="molecule type" value="Genomic_DNA"/>
</dbReference>
<evidence type="ECO:0000313" key="3">
    <source>
        <dbReference type="Proteomes" id="UP000324800"/>
    </source>
</evidence>
<dbReference type="Proteomes" id="UP000324800">
    <property type="component" value="Unassembled WGS sequence"/>
</dbReference>
<proteinExistence type="predicted"/>
<protein>
    <submittedName>
        <fullName evidence="2">Uncharacterized protein</fullName>
    </submittedName>
</protein>
<organism evidence="2 3">
    <name type="scientific">Streblomastix strix</name>
    <dbReference type="NCBI Taxonomy" id="222440"/>
    <lineage>
        <taxon>Eukaryota</taxon>
        <taxon>Metamonada</taxon>
        <taxon>Preaxostyla</taxon>
        <taxon>Oxymonadida</taxon>
        <taxon>Streblomastigidae</taxon>
        <taxon>Streblomastix</taxon>
    </lineage>
</organism>
<gene>
    <name evidence="2" type="ORF">EZS28_017693</name>
</gene>
<name>A0A5J4VWX6_9EUKA</name>
<reference evidence="2 3" key="1">
    <citation type="submission" date="2019-03" db="EMBL/GenBank/DDBJ databases">
        <title>Single cell metagenomics reveals metabolic interactions within the superorganism composed of flagellate Streblomastix strix and complex community of Bacteroidetes bacteria on its surface.</title>
        <authorList>
            <person name="Treitli S.C."/>
            <person name="Kolisko M."/>
            <person name="Husnik F."/>
            <person name="Keeling P."/>
            <person name="Hampl V."/>
        </authorList>
    </citation>
    <scope>NUCLEOTIDE SEQUENCE [LARGE SCALE GENOMIC DNA]</scope>
    <source>
        <strain evidence="2">ST1C</strain>
    </source>
</reference>
<evidence type="ECO:0000313" key="2">
    <source>
        <dbReference type="EMBL" id="KAA6386779.1"/>
    </source>
</evidence>
<dbReference type="AlphaFoldDB" id="A0A5J4VWX6"/>
<feature type="compositionally biased region" description="Polar residues" evidence="1">
    <location>
        <begin position="84"/>
        <end position="100"/>
    </location>
</feature>
<accession>A0A5J4VWX6</accession>